<dbReference type="InterPro" id="IPR000008">
    <property type="entry name" value="C2_dom"/>
</dbReference>
<feature type="region of interest" description="Disordered" evidence="7">
    <location>
        <begin position="41"/>
        <end position="63"/>
    </location>
</feature>
<dbReference type="GO" id="GO:0000149">
    <property type="term" value="F:SNARE binding"/>
    <property type="evidence" value="ECO:0007669"/>
    <property type="project" value="TreeGrafter"/>
</dbReference>
<dbReference type="GO" id="GO:0048488">
    <property type="term" value="P:synaptic vesicle endocytosis"/>
    <property type="evidence" value="ECO:0007669"/>
    <property type="project" value="TreeGrafter"/>
</dbReference>
<feature type="DNA-binding region" description="DM" evidence="5">
    <location>
        <begin position="762"/>
        <end position="809"/>
    </location>
</feature>
<reference evidence="10" key="1">
    <citation type="submission" date="2020-05" db="UniProtKB">
        <authorList>
            <consortium name="EnsemblMetazoa"/>
        </authorList>
    </citation>
    <scope>IDENTIFICATION</scope>
    <source>
        <strain evidence="10">Yale</strain>
    </source>
</reference>
<dbReference type="PhylomeDB" id="A0A1B0G350"/>
<dbReference type="Gene3D" id="4.10.1040.10">
    <property type="entry name" value="DM DNA-binding domain"/>
    <property type="match status" value="1"/>
</dbReference>
<dbReference type="SMART" id="SM00239">
    <property type="entry name" value="C2"/>
    <property type="match status" value="2"/>
</dbReference>
<evidence type="ECO:0000256" key="2">
    <source>
        <dbReference type="ARBA" id="ARBA00022833"/>
    </source>
</evidence>
<organism evidence="10 11">
    <name type="scientific">Glossina morsitans morsitans</name>
    <name type="common">Savannah tsetse fly</name>
    <dbReference type="NCBI Taxonomy" id="37546"/>
    <lineage>
        <taxon>Eukaryota</taxon>
        <taxon>Metazoa</taxon>
        <taxon>Ecdysozoa</taxon>
        <taxon>Arthropoda</taxon>
        <taxon>Hexapoda</taxon>
        <taxon>Insecta</taxon>
        <taxon>Pterygota</taxon>
        <taxon>Neoptera</taxon>
        <taxon>Endopterygota</taxon>
        <taxon>Diptera</taxon>
        <taxon>Brachycera</taxon>
        <taxon>Muscomorpha</taxon>
        <taxon>Hippoboscoidea</taxon>
        <taxon>Glossinidae</taxon>
        <taxon>Glossina</taxon>
    </lineage>
</organism>
<dbReference type="PANTHER" id="PTHR10024">
    <property type="entry name" value="SYNAPTOTAGMIN"/>
    <property type="match status" value="1"/>
</dbReference>
<keyword evidence="4 5" id="KW-0539">Nucleus</keyword>
<dbReference type="GO" id="GO:0005509">
    <property type="term" value="F:calcium ion binding"/>
    <property type="evidence" value="ECO:0007669"/>
    <property type="project" value="TreeGrafter"/>
</dbReference>
<dbReference type="Pfam" id="PF00751">
    <property type="entry name" value="DM"/>
    <property type="match status" value="1"/>
</dbReference>
<protein>
    <submittedName>
        <fullName evidence="10">Uncharacterized protein</fullName>
    </submittedName>
</protein>
<dbReference type="EMBL" id="CCAG010020716">
    <property type="status" value="NOT_ANNOTATED_CDS"/>
    <property type="molecule type" value="Genomic_DNA"/>
</dbReference>
<dbReference type="AlphaFoldDB" id="A0A1B0G350"/>
<dbReference type="PROSITE" id="PS40000">
    <property type="entry name" value="DM_1"/>
    <property type="match status" value="1"/>
</dbReference>
<evidence type="ECO:0000256" key="1">
    <source>
        <dbReference type="ARBA" id="ARBA00022723"/>
    </source>
</evidence>
<sequence>MPSINTNFPTPLDPTYTLTITCPLPCSRSSGSFKRFDAVDKESFKQSQNSPKHTTTPLWNLPQTDCLIPPQPLRPAPAPIAQLTNGHTKIVTFSFDQQNEIHSSASAASLSGNDTTIMLSLNGLKTKSNADGSTPFPILEAPPKTRLTANHSHNMHSLTPNAAIPRPVPRKSPLPGLNALSDLDSKNEVYLSPNSDKADLRTRTNTNPFLDTILTENINKSHFNTALNSSPIVEKIARVDGNPFISQTNLHCKDAIFEEQGIERPFRNRSFSETAEMANDIEDVSTISLKNITNAFHSSHVSGNSGNPFINVVKKVKGPHMLQKTISEDFLFRKVPQHNGSVATNSYAGTATWNFGRLLKQEDLTFTLWRRNSSQCSLDSGSMGSLDSINLERAVSCDSVDSDLLTGLSNQDISQEQTAYTQITGYLCVSLHYDKNSITEDGMDLTLSVLEAKGLVLPFSVDSLDTFVRIYLVPDQAGALQTKVVKNSQTPTFNESFNFWLKRQQTRHSLWFHLYHNGVAHTLIGEAEMEIGEMPRPITTWIPLTDCRKCNARWGELMFSLSYLPTAERLTIVVVKARNLQLQIPSKEDATNLHNAHHIFVKVYLMNNEKKVLKKRTSLKRKDRCPVFNESVIFSLPPHNLTTAHIRLTVFGVIDEATITPIGHVVAGSCATGKGLRHWHQMLSSLRKPVAMWHVLRRGTNQPIFTGGADAVVAAMQTTAQRAKHKLIKMLLNRIEKLEISSHKSLIGSKQVLVRNLRTPKCARCRNHGVISSVKGHKKLCHWRECTCANCQLVVDRQRVMAAQVALRRQQSIEETNEAFSDDSNSVSSVSPMKALQRIQQDLNAQKNIYKQRLRRLQQSTLYAAAVTKKNQEHFPSWTTPFVERIRKRRAFADPELNQVSDATLLNAAAIADHISNSMTSAYVLMNSRTYMKPNQIAHTYYTSSTDSKSVTLRNANLFPVQIETIETQPPTQDQIKAIAKKPKLSFSIEAIIGNS</sequence>
<dbReference type="InterPro" id="IPR001275">
    <property type="entry name" value="DM_DNA-bd"/>
</dbReference>
<dbReference type="SUPFAM" id="SSF49562">
    <property type="entry name" value="C2 domain (Calcium/lipid-binding domain, CaLB)"/>
    <property type="match status" value="2"/>
</dbReference>
<dbReference type="SUPFAM" id="SSF82927">
    <property type="entry name" value="Cysteine-rich DNA binding domain, (DM domain)"/>
    <property type="match status" value="1"/>
</dbReference>
<dbReference type="GO" id="GO:0043565">
    <property type="term" value="F:sequence-specific DNA binding"/>
    <property type="evidence" value="ECO:0007669"/>
    <property type="project" value="InterPro"/>
</dbReference>
<dbReference type="InterPro" id="IPR036407">
    <property type="entry name" value="DM_DNA-bd_sf"/>
</dbReference>
<dbReference type="GO" id="GO:0098793">
    <property type="term" value="C:presynapse"/>
    <property type="evidence" value="ECO:0007669"/>
    <property type="project" value="GOC"/>
</dbReference>
<evidence type="ECO:0000259" key="9">
    <source>
        <dbReference type="PROSITE" id="PS50809"/>
    </source>
</evidence>
<evidence type="ECO:0000256" key="7">
    <source>
        <dbReference type="SAM" id="MobiDB-lite"/>
    </source>
</evidence>
<dbReference type="GO" id="GO:0005634">
    <property type="term" value="C:nucleus"/>
    <property type="evidence" value="ECO:0007669"/>
    <property type="project" value="UniProtKB-SubCell"/>
</dbReference>
<feature type="compositionally biased region" description="Polar residues" evidence="7">
    <location>
        <begin position="45"/>
        <end position="63"/>
    </location>
</feature>
<evidence type="ECO:0000313" key="10">
    <source>
        <dbReference type="EnsemblMetazoa" id="GMOY007751-PA"/>
    </source>
</evidence>
<evidence type="ECO:0000259" key="8">
    <source>
        <dbReference type="PROSITE" id="PS50004"/>
    </source>
</evidence>
<dbReference type="EMBL" id="CCAG010020715">
    <property type="status" value="NOT_ANNOTATED_CDS"/>
    <property type="molecule type" value="Genomic_DNA"/>
</dbReference>
<keyword evidence="11" id="KW-1185">Reference proteome</keyword>
<keyword evidence="6" id="KW-0175">Coiled coil</keyword>
<dbReference type="Gene3D" id="2.60.40.150">
    <property type="entry name" value="C2 domain"/>
    <property type="match status" value="2"/>
</dbReference>
<dbReference type="GO" id="GO:0001786">
    <property type="term" value="F:phosphatidylserine binding"/>
    <property type="evidence" value="ECO:0007669"/>
    <property type="project" value="TreeGrafter"/>
</dbReference>
<dbReference type="GO" id="GO:0048791">
    <property type="term" value="P:calcium ion-regulated exocytosis of neurotransmitter"/>
    <property type="evidence" value="ECO:0007669"/>
    <property type="project" value="TreeGrafter"/>
</dbReference>
<dbReference type="VEuPathDB" id="VectorBase:GMOY007751"/>
<dbReference type="GO" id="GO:0030276">
    <property type="term" value="F:clathrin binding"/>
    <property type="evidence" value="ECO:0007669"/>
    <property type="project" value="TreeGrafter"/>
</dbReference>
<evidence type="ECO:0000256" key="6">
    <source>
        <dbReference type="SAM" id="Coils"/>
    </source>
</evidence>
<feature type="coiled-coil region" evidence="6">
    <location>
        <begin position="833"/>
        <end position="860"/>
    </location>
</feature>
<dbReference type="FunFam" id="2.60.40.150:FF:000294">
    <property type="entry name" value="Synaptotagmin 1-like Protein"/>
    <property type="match status" value="1"/>
</dbReference>
<dbReference type="GO" id="GO:0005544">
    <property type="term" value="F:calcium-dependent phospholipid binding"/>
    <property type="evidence" value="ECO:0007669"/>
    <property type="project" value="TreeGrafter"/>
</dbReference>
<keyword evidence="2 5" id="KW-0862">Zinc</keyword>
<evidence type="ECO:0000313" key="11">
    <source>
        <dbReference type="Proteomes" id="UP000092444"/>
    </source>
</evidence>
<accession>A0A1B0G350</accession>
<evidence type="ECO:0000256" key="3">
    <source>
        <dbReference type="ARBA" id="ARBA00023125"/>
    </source>
</evidence>
<dbReference type="GO" id="GO:0070382">
    <property type="term" value="C:exocytic vesicle"/>
    <property type="evidence" value="ECO:0007669"/>
    <property type="project" value="TreeGrafter"/>
</dbReference>
<proteinExistence type="predicted"/>
<dbReference type="GO" id="GO:0005886">
    <property type="term" value="C:plasma membrane"/>
    <property type="evidence" value="ECO:0007669"/>
    <property type="project" value="TreeGrafter"/>
</dbReference>
<keyword evidence="3 5" id="KW-0238">DNA-binding</keyword>
<dbReference type="SMART" id="SM00301">
    <property type="entry name" value="DM"/>
    <property type="match status" value="1"/>
</dbReference>
<dbReference type="FunFam" id="4.10.1040.10:FF:000001">
    <property type="entry name" value="doublesex- and mab-3-related transcription factor 1"/>
    <property type="match status" value="1"/>
</dbReference>
<dbReference type="Proteomes" id="UP000092444">
    <property type="component" value="Unassembled WGS sequence"/>
</dbReference>
<feature type="domain" description="C2" evidence="8">
    <location>
        <begin position="553"/>
        <end position="694"/>
    </location>
</feature>
<dbReference type="Pfam" id="PF00168">
    <property type="entry name" value="C2"/>
    <property type="match status" value="2"/>
</dbReference>
<dbReference type="STRING" id="37546.A0A1B0G350"/>
<dbReference type="GO" id="GO:0006355">
    <property type="term" value="P:regulation of DNA-templated transcription"/>
    <property type="evidence" value="ECO:0007669"/>
    <property type="project" value="InterPro"/>
</dbReference>
<feature type="domain" description="DM" evidence="9">
    <location>
        <begin position="762"/>
        <end position="809"/>
    </location>
</feature>
<dbReference type="PROSITE" id="PS50809">
    <property type="entry name" value="DM_2"/>
    <property type="match status" value="1"/>
</dbReference>
<keyword evidence="1 5" id="KW-0479">Metal-binding</keyword>
<name>A0A1B0G350_GLOMM</name>
<dbReference type="EnsemblMetazoa" id="GMOY007751-RA">
    <property type="protein sequence ID" value="GMOY007751-PA"/>
    <property type="gene ID" value="GMOY007751"/>
</dbReference>
<evidence type="ECO:0000256" key="5">
    <source>
        <dbReference type="PROSITE-ProRule" id="PRU00070"/>
    </source>
</evidence>
<evidence type="ECO:0000256" key="4">
    <source>
        <dbReference type="ARBA" id="ARBA00023242"/>
    </source>
</evidence>
<feature type="domain" description="C2" evidence="8">
    <location>
        <begin position="423"/>
        <end position="546"/>
    </location>
</feature>
<comment type="subcellular location">
    <subcellularLocation>
        <location evidence="5">Nucleus</location>
    </subcellularLocation>
</comment>
<dbReference type="PANTHER" id="PTHR10024:SF252">
    <property type="entry name" value="SYNAPTOTAGMIN-12"/>
    <property type="match status" value="1"/>
</dbReference>
<dbReference type="PROSITE" id="PS50004">
    <property type="entry name" value="C2"/>
    <property type="match status" value="2"/>
</dbReference>
<dbReference type="InterPro" id="IPR035892">
    <property type="entry name" value="C2_domain_sf"/>
</dbReference>